<keyword evidence="1" id="KW-0808">Transferase</keyword>
<dbReference type="STRING" id="573321.SAMN04488505_102425"/>
<evidence type="ECO:0000313" key="1">
    <source>
        <dbReference type="EMBL" id="SEL50566.1"/>
    </source>
</evidence>
<accession>A0A1H7QRF9</accession>
<dbReference type="EMBL" id="FOBB01000002">
    <property type="protein sequence ID" value="SEL50566.1"/>
    <property type="molecule type" value="Genomic_DNA"/>
</dbReference>
<gene>
    <name evidence="1" type="ORF">SAMN04488505_102425</name>
</gene>
<dbReference type="OrthoDB" id="9805171at2"/>
<dbReference type="GO" id="GO:0008168">
    <property type="term" value="F:methyltransferase activity"/>
    <property type="evidence" value="ECO:0007669"/>
    <property type="project" value="UniProtKB-KW"/>
</dbReference>
<dbReference type="CDD" id="cd02440">
    <property type="entry name" value="AdoMet_MTases"/>
    <property type="match status" value="1"/>
</dbReference>
<dbReference type="SUPFAM" id="SSF53335">
    <property type="entry name" value="S-adenosyl-L-methionine-dependent methyltransferases"/>
    <property type="match status" value="1"/>
</dbReference>
<proteinExistence type="predicted"/>
<dbReference type="GO" id="GO:0032259">
    <property type="term" value="P:methylation"/>
    <property type="evidence" value="ECO:0007669"/>
    <property type="project" value="UniProtKB-KW"/>
</dbReference>
<dbReference type="Pfam" id="PF13489">
    <property type="entry name" value="Methyltransf_23"/>
    <property type="match status" value="1"/>
</dbReference>
<dbReference type="PANTHER" id="PTHR42912">
    <property type="entry name" value="METHYLTRANSFERASE"/>
    <property type="match status" value="1"/>
</dbReference>
<keyword evidence="2" id="KW-1185">Reference proteome</keyword>
<dbReference type="InterPro" id="IPR029063">
    <property type="entry name" value="SAM-dependent_MTases_sf"/>
</dbReference>
<reference evidence="1 2" key="1">
    <citation type="submission" date="2016-10" db="EMBL/GenBank/DDBJ databases">
        <authorList>
            <person name="de Groot N.N."/>
        </authorList>
    </citation>
    <scope>NUCLEOTIDE SEQUENCE [LARGE SCALE GENOMIC DNA]</scope>
    <source>
        <strain evidence="1 2">DSM 21039</strain>
    </source>
</reference>
<protein>
    <submittedName>
        <fullName evidence="1">Methyltransferase domain-containing protein</fullName>
    </submittedName>
</protein>
<organism evidence="1 2">
    <name type="scientific">Chitinophaga rupis</name>
    <dbReference type="NCBI Taxonomy" id="573321"/>
    <lineage>
        <taxon>Bacteria</taxon>
        <taxon>Pseudomonadati</taxon>
        <taxon>Bacteroidota</taxon>
        <taxon>Chitinophagia</taxon>
        <taxon>Chitinophagales</taxon>
        <taxon>Chitinophagaceae</taxon>
        <taxon>Chitinophaga</taxon>
    </lineage>
</organism>
<dbReference type="Gene3D" id="3.40.50.150">
    <property type="entry name" value="Vaccinia Virus protein VP39"/>
    <property type="match status" value="1"/>
</dbReference>
<dbReference type="AlphaFoldDB" id="A0A1H7QRF9"/>
<keyword evidence="1" id="KW-0489">Methyltransferase</keyword>
<dbReference type="RefSeq" id="WP_089909670.1">
    <property type="nucleotide sequence ID" value="NZ_FOBB01000002.1"/>
</dbReference>
<evidence type="ECO:0000313" key="2">
    <source>
        <dbReference type="Proteomes" id="UP000198984"/>
    </source>
</evidence>
<dbReference type="Proteomes" id="UP000198984">
    <property type="component" value="Unassembled WGS sequence"/>
</dbReference>
<name>A0A1H7QRF9_9BACT</name>
<dbReference type="PANTHER" id="PTHR42912:SF80">
    <property type="entry name" value="METHYLTRANSFERASE DOMAIN-CONTAINING PROTEIN"/>
    <property type="match status" value="1"/>
</dbReference>
<sequence>MQTDTSREAGIERLSSTSISSVTNPYHLVLHFIRHDIAEAATQYASGQLLDIGCGNKPYEELFKNSVSSYIGCDIVQSSLNVVDNLCPANELCYGDQAFDTVFSTQVIEHVADHHGMVKESFRVLKPGGHAIFTAPFNWELHEEPYDFFRFSKHGLKFLFEKYGFEVIKIKSNGGKWAAISQLWLNVLLSTRKYRTLRSRIIKLLFLRLKLIVPYNRFFIWLDKRYFDDVFTLNYIIVARKPL</sequence>
<dbReference type="InterPro" id="IPR050508">
    <property type="entry name" value="Methyltransf_Superfamily"/>
</dbReference>